<dbReference type="RefSeq" id="WP_106299323.1">
    <property type="nucleotide sequence ID" value="NZ_PVWO01000002.1"/>
</dbReference>
<organism evidence="1 2">
    <name type="scientific">Chamaesiphon polymorphus CCALA 037</name>
    <dbReference type="NCBI Taxonomy" id="2107692"/>
    <lineage>
        <taxon>Bacteria</taxon>
        <taxon>Bacillati</taxon>
        <taxon>Cyanobacteriota</taxon>
        <taxon>Cyanophyceae</taxon>
        <taxon>Gomontiellales</taxon>
        <taxon>Chamaesiphonaceae</taxon>
        <taxon>Chamaesiphon</taxon>
    </lineage>
</organism>
<dbReference type="AlphaFoldDB" id="A0A2T1GNS6"/>
<evidence type="ECO:0000313" key="1">
    <source>
        <dbReference type="EMBL" id="PSB59577.1"/>
    </source>
</evidence>
<comment type="caution">
    <text evidence="1">The sequence shown here is derived from an EMBL/GenBank/DDBJ whole genome shotgun (WGS) entry which is preliminary data.</text>
</comment>
<reference evidence="1 2" key="1">
    <citation type="submission" date="2018-03" db="EMBL/GenBank/DDBJ databases">
        <title>The ancient ancestry and fast evolution of plastids.</title>
        <authorList>
            <person name="Moore K.R."/>
            <person name="Magnabosco C."/>
            <person name="Momper L."/>
            <person name="Gold D.A."/>
            <person name="Bosak T."/>
            <person name="Fournier G.P."/>
        </authorList>
    </citation>
    <scope>NUCLEOTIDE SEQUENCE [LARGE SCALE GENOMIC DNA]</scope>
    <source>
        <strain evidence="1 2">CCALA 037</strain>
    </source>
</reference>
<keyword evidence="2" id="KW-1185">Reference proteome</keyword>
<evidence type="ECO:0000313" key="2">
    <source>
        <dbReference type="Proteomes" id="UP000238937"/>
    </source>
</evidence>
<dbReference type="Proteomes" id="UP000238937">
    <property type="component" value="Unassembled WGS sequence"/>
</dbReference>
<protein>
    <submittedName>
        <fullName evidence="1">Uncharacterized protein</fullName>
    </submittedName>
</protein>
<gene>
    <name evidence="1" type="ORF">C7B77_00295</name>
</gene>
<sequence>MTEIFSSLNTGNIQVVKDRDASYFNIYSKREYYIRKIDPIEVEEGLTMGQNVNSDAFVLVGQMAPGVRTRLVFTDRDNPPIAEFTIQKSQFANLMPTSFNSRKQHGKKKKKK</sequence>
<proteinExistence type="predicted"/>
<accession>A0A2T1GNS6</accession>
<name>A0A2T1GNS6_9CYAN</name>
<dbReference type="EMBL" id="PVWO01000002">
    <property type="protein sequence ID" value="PSB59577.1"/>
    <property type="molecule type" value="Genomic_DNA"/>
</dbReference>